<dbReference type="EMBL" id="JAWDJW010001199">
    <property type="protein sequence ID" value="KAK3079355.1"/>
    <property type="molecule type" value="Genomic_DNA"/>
</dbReference>
<name>A0ACC3DRI8_9PEZI</name>
<protein>
    <submittedName>
        <fullName evidence="1">Uncharacterized protein</fullName>
    </submittedName>
</protein>
<proteinExistence type="predicted"/>
<comment type="caution">
    <text evidence="1">The sequence shown here is derived from an EMBL/GenBank/DDBJ whole genome shotgun (WGS) entry which is preliminary data.</text>
</comment>
<evidence type="ECO:0000313" key="1">
    <source>
        <dbReference type="EMBL" id="KAK3079355.1"/>
    </source>
</evidence>
<organism evidence="1 2">
    <name type="scientific">Coniosporium uncinatum</name>
    <dbReference type="NCBI Taxonomy" id="93489"/>
    <lineage>
        <taxon>Eukaryota</taxon>
        <taxon>Fungi</taxon>
        <taxon>Dikarya</taxon>
        <taxon>Ascomycota</taxon>
        <taxon>Pezizomycotina</taxon>
        <taxon>Dothideomycetes</taxon>
        <taxon>Dothideomycetes incertae sedis</taxon>
        <taxon>Coniosporium</taxon>
    </lineage>
</organism>
<sequence length="513" mass="56872">MSSYTRLQDRDEQEHGITASLAPSNSALIRDWVAKLRRSTNGNLGDRPNYYVTHPLSLLTTSTPQNFTLGTGLSIYTSTLLPAIESATREIILVTCFWAASPTLSALVASLRRLSATVLRDGRERVKVRMCFSSSSLLQKLFHTSSLRGRVWSPEEWMKLGLPREDELPGLDVSVKSMFVRPFSVMHPKFLVVDGSRVWVPSCNVSWEEWFEGCIEIKGDVVQQFTRFYDAFWESEEEKINFDIDLPTNIHPPGSAAAWPSAPSSTFEHNPSLSPASSSTPLISTTSISTLFLPSPHHSSLILSFPFLSPFLPSSLSPPPTPLNTFLLLALSHAQKSIYIQTPNLTSPSVLSAISAALQRGVHVEILTSERLMLLEQLVTAMTTTTRCIKQLIKTHSTQLQSTQPPPSPFETDLEAGGGGQQQRRRTIGELRISYYQPRPNAGPGEPVQSHLKLTVVDQEVVVLGSGNMDRASWFTSQELGVAFFSEEMARRVRRDVDGSLQGRKKVVYDSAE</sequence>
<gene>
    <name evidence="1" type="ORF">LTS18_005065</name>
</gene>
<evidence type="ECO:0000313" key="2">
    <source>
        <dbReference type="Proteomes" id="UP001186974"/>
    </source>
</evidence>
<reference evidence="1" key="1">
    <citation type="submission" date="2024-09" db="EMBL/GenBank/DDBJ databases">
        <title>Black Yeasts Isolated from many extreme environments.</title>
        <authorList>
            <person name="Coleine C."/>
            <person name="Stajich J.E."/>
            <person name="Selbmann L."/>
        </authorList>
    </citation>
    <scope>NUCLEOTIDE SEQUENCE</scope>
    <source>
        <strain evidence="1">CCFEE 5737</strain>
    </source>
</reference>
<dbReference type="Proteomes" id="UP001186974">
    <property type="component" value="Unassembled WGS sequence"/>
</dbReference>
<accession>A0ACC3DRI8</accession>
<keyword evidence="2" id="KW-1185">Reference proteome</keyword>